<keyword evidence="1" id="KW-0472">Membrane</keyword>
<evidence type="ECO:0000256" key="1">
    <source>
        <dbReference type="SAM" id="Phobius"/>
    </source>
</evidence>
<comment type="caution">
    <text evidence="2">The sequence shown here is derived from an EMBL/GenBank/DDBJ whole genome shotgun (WGS) entry which is preliminary data.</text>
</comment>
<keyword evidence="3" id="KW-1185">Reference proteome</keyword>
<name>A0A495J9F5_9SPHI</name>
<keyword evidence="1" id="KW-0812">Transmembrane</keyword>
<keyword evidence="1" id="KW-1133">Transmembrane helix</keyword>
<dbReference type="EMBL" id="RBKU01000001">
    <property type="protein sequence ID" value="RKR85012.1"/>
    <property type="molecule type" value="Genomic_DNA"/>
</dbReference>
<feature type="transmembrane region" description="Helical" evidence="1">
    <location>
        <begin position="12"/>
        <end position="39"/>
    </location>
</feature>
<organism evidence="2 3">
    <name type="scientific">Mucilaginibacter gracilis</name>
    <dbReference type="NCBI Taxonomy" id="423350"/>
    <lineage>
        <taxon>Bacteria</taxon>
        <taxon>Pseudomonadati</taxon>
        <taxon>Bacteroidota</taxon>
        <taxon>Sphingobacteriia</taxon>
        <taxon>Sphingobacteriales</taxon>
        <taxon>Sphingobacteriaceae</taxon>
        <taxon>Mucilaginibacter</taxon>
    </lineage>
</organism>
<reference evidence="2 3" key="1">
    <citation type="submission" date="2018-10" db="EMBL/GenBank/DDBJ databases">
        <title>Genomic Encyclopedia of Archaeal and Bacterial Type Strains, Phase II (KMG-II): from individual species to whole genera.</title>
        <authorList>
            <person name="Goeker M."/>
        </authorList>
    </citation>
    <scope>NUCLEOTIDE SEQUENCE [LARGE SCALE GENOMIC DNA]</scope>
    <source>
        <strain evidence="2 3">DSM 18602</strain>
    </source>
</reference>
<dbReference type="Proteomes" id="UP000268007">
    <property type="component" value="Unassembled WGS sequence"/>
</dbReference>
<dbReference type="RefSeq" id="WP_162847167.1">
    <property type="nucleotide sequence ID" value="NZ_RBKU01000001.1"/>
</dbReference>
<dbReference type="AlphaFoldDB" id="A0A495J9F5"/>
<proteinExistence type="predicted"/>
<evidence type="ECO:0000313" key="2">
    <source>
        <dbReference type="EMBL" id="RKR85012.1"/>
    </source>
</evidence>
<accession>A0A495J9F5</accession>
<gene>
    <name evidence="2" type="ORF">BDD43_5268</name>
</gene>
<sequence length="48" mass="5262">MHQKPIQQTSILSTYILSVVNSVLPGILGIQILLVLLAVTTGDKRFNQ</sequence>
<evidence type="ECO:0000313" key="3">
    <source>
        <dbReference type="Proteomes" id="UP000268007"/>
    </source>
</evidence>
<protein>
    <submittedName>
        <fullName evidence="2">Uncharacterized protein</fullName>
    </submittedName>
</protein>